<proteinExistence type="predicted"/>
<reference evidence="1 2" key="1">
    <citation type="submission" date="2019-01" db="EMBL/GenBank/DDBJ databases">
        <title>Weissella sp. nov., a novel lactic acid bacterium isolated from animal feces.</title>
        <authorList>
            <person name="Wang L.-T."/>
        </authorList>
    </citation>
    <scope>NUCLEOTIDE SEQUENCE [LARGE SCALE GENOMIC DNA]</scope>
    <source>
        <strain evidence="1 2">8H-2</strain>
    </source>
</reference>
<dbReference type="RefSeq" id="WP_148623959.1">
    <property type="nucleotide sequence ID" value="NZ_SDGZ01000028.1"/>
</dbReference>
<name>A0A6C2C1R1_9LACO</name>
<dbReference type="Proteomes" id="UP000371977">
    <property type="component" value="Unassembled WGS sequence"/>
</dbReference>
<sequence length="429" mass="46713">MTQPTDLENQKIAQQGYASYDVGDSVAIRVNGKREQVGYVIEKIDDASGQQAYIIADQKLPANPSKDQLDSVKNVSVIYRGSSTDASLDAVNDWLVNDIPMAEQIGGNAINKLLPPNKKLTIPNVGTPQLVTSANTLHKAMDKYPNALFAVYGHSLGSMDGQYAIADLSAKEQKRLISAYLYEGPNIYSVLTDGQKKNVAALNKLNKAFNYIDTNDIVTMKSYRNNGSNAVGNTVFINSKWTANVGKQHMWGGYQYNENGSIIVKSDYVAKLAEETTKNDMNIIADLKKRMTANGGGLSSGEKILLDQLEARSIAKGMLLIVESKFGDLTLEYKNAITKTNQLWQDTKAQASIIGQHLSAGEETTALANGGATENNIKTQPIKDYQDSIMQVKSLVEEYTAIVKNINTTIDAQVQTDTDLANEIAGLLA</sequence>
<evidence type="ECO:0000313" key="1">
    <source>
        <dbReference type="EMBL" id="TYC47884.1"/>
    </source>
</evidence>
<dbReference type="InterPro" id="IPR029058">
    <property type="entry name" value="AB_hydrolase_fold"/>
</dbReference>
<dbReference type="OrthoDB" id="2365336at2"/>
<comment type="caution">
    <text evidence="1">The sequence shown here is derived from an EMBL/GenBank/DDBJ whole genome shotgun (WGS) entry which is preliminary data.</text>
</comment>
<protein>
    <submittedName>
        <fullName evidence="1">Uncharacterized protein</fullName>
    </submittedName>
</protein>
<gene>
    <name evidence="1" type="ORF">ESZ50_11050</name>
</gene>
<organism evidence="1 2">
    <name type="scientific">Weissella muntiaci</name>
    <dbReference type="NCBI Taxonomy" id="2508881"/>
    <lineage>
        <taxon>Bacteria</taxon>
        <taxon>Bacillati</taxon>
        <taxon>Bacillota</taxon>
        <taxon>Bacilli</taxon>
        <taxon>Lactobacillales</taxon>
        <taxon>Lactobacillaceae</taxon>
        <taxon>Weissella</taxon>
    </lineage>
</organism>
<keyword evidence="2" id="KW-1185">Reference proteome</keyword>
<dbReference type="Gene3D" id="3.40.50.1820">
    <property type="entry name" value="alpha/beta hydrolase"/>
    <property type="match status" value="1"/>
</dbReference>
<evidence type="ECO:0000313" key="2">
    <source>
        <dbReference type="Proteomes" id="UP000371977"/>
    </source>
</evidence>
<dbReference type="SUPFAM" id="SSF53474">
    <property type="entry name" value="alpha/beta-Hydrolases"/>
    <property type="match status" value="1"/>
</dbReference>
<accession>A0A6C2C1R1</accession>
<dbReference type="AlphaFoldDB" id="A0A6C2C1R1"/>
<dbReference type="EMBL" id="SDGZ01000028">
    <property type="protein sequence ID" value="TYC47884.1"/>
    <property type="molecule type" value="Genomic_DNA"/>
</dbReference>